<evidence type="ECO:0000313" key="2">
    <source>
        <dbReference type="EMBL" id="MBM7570268.1"/>
    </source>
</evidence>
<dbReference type="EMBL" id="JAFBDR010000003">
    <property type="protein sequence ID" value="MBM7570268.1"/>
    <property type="molecule type" value="Genomic_DNA"/>
</dbReference>
<dbReference type="NCBIfam" id="NF033746">
    <property type="entry name" value="class_D_sortase"/>
    <property type="match status" value="1"/>
</dbReference>
<dbReference type="InterPro" id="IPR023365">
    <property type="entry name" value="Sortase_dom-sf"/>
</dbReference>
<sequence length="204" mass="22357">MNKLAIGFILLGLVISGIGGYQFLQAKAAEKNSLTEARSLIEKPASSPKEKKDPIETIENFNPKVGETIGILEIPSIGAELPIIEGTDPEELEKGVGHFKGSAFPTQQDQIVLSGHRDTVFRKLGEVQIGDQFLVHLPYGTFTYEMVDYRIVDADDRTVIKSTAPEEVMLLTTCYPFSYVGDAPDRYVISAKPVDKENLASAKP</sequence>
<proteinExistence type="predicted"/>
<dbReference type="InterPro" id="IPR041999">
    <property type="entry name" value="Sortase_D_1"/>
</dbReference>
<comment type="caution">
    <text evidence="2">The sequence shown here is derived from an EMBL/GenBank/DDBJ whole genome shotgun (WGS) entry which is preliminary data.</text>
</comment>
<dbReference type="Pfam" id="PF04203">
    <property type="entry name" value="Sortase"/>
    <property type="match status" value="1"/>
</dbReference>
<evidence type="ECO:0000313" key="3">
    <source>
        <dbReference type="Proteomes" id="UP001296943"/>
    </source>
</evidence>
<dbReference type="InterPro" id="IPR005754">
    <property type="entry name" value="Sortase"/>
</dbReference>
<dbReference type="GO" id="GO:0016787">
    <property type="term" value="F:hydrolase activity"/>
    <property type="evidence" value="ECO:0007669"/>
    <property type="project" value="UniProtKB-KW"/>
</dbReference>
<dbReference type="RefSeq" id="WP_204497705.1">
    <property type="nucleotide sequence ID" value="NZ_JAFBDR010000003.1"/>
</dbReference>
<evidence type="ECO:0000256" key="1">
    <source>
        <dbReference type="ARBA" id="ARBA00022801"/>
    </source>
</evidence>
<dbReference type="NCBIfam" id="TIGR01076">
    <property type="entry name" value="sortase_fam"/>
    <property type="match status" value="1"/>
</dbReference>
<dbReference type="CDD" id="cd05828">
    <property type="entry name" value="Sortase_D_1"/>
    <property type="match status" value="1"/>
</dbReference>
<reference evidence="2 3" key="1">
    <citation type="submission" date="2021-01" db="EMBL/GenBank/DDBJ databases">
        <title>Genomic Encyclopedia of Type Strains, Phase IV (KMG-IV): sequencing the most valuable type-strain genomes for metagenomic binning, comparative biology and taxonomic classification.</title>
        <authorList>
            <person name="Goeker M."/>
        </authorList>
    </citation>
    <scope>NUCLEOTIDE SEQUENCE [LARGE SCALE GENOMIC DNA]</scope>
    <source>
        <strain evidence="2 3">DSM 23711</strain>
    </source>
</reference>
<gene>
    <name evidence="2" type="ORF">JOC48_000746</name>
</gene>
<dbReference type="Gene3D" id="2.40.260.10">
    <property type="entry name" value="Sortase"/>
    <property type="match status" value="1"/>
</dbReference>
<dbReference type="InterPro" id="IPR053525">
    <property type="entry name" value="Sortase_D"/>
</dbReference>
<name>A0ABS2MWJ9_9BACI</name>
<dbReference type="Proteomes" id="UP001296943">
    <property type="component" value="Unassembled WGS sequence"/>
</dbReference>
<accession>A0ABS2MWJ9</accession>
<dbReference type="EC" id="3.4.22.70" evidence="2"/>
<keyword evidence="1 2" id="KW-0378">Hydrolase</keyword>
<protein>
    <submittedName>
        <fullName evidence="2">Sortase A</fullName>
        <ecNumber evidence="2">3.4.22.70</ecNumber>
    </submittedName>
</protein>
<dbReference type="SUPFAM" id="SSF63817">
    <property type="entry name" value="Sortase"/>
    <property type="match status" value="1"/>
</dbReference>
<keyword evidence="3" id="KW-1185">Reference proteome</keyword>
<organism evidence="2 3">
    <name type="scientific">Aquibacillus albus</name>
    <dbReference type="NCBI Taxonomy" id="1168171"/>
    <lineage>
        <taxon>Bacteria</taxon>
        <taxon>Bacillati</taxon>
        <taxon>Bacillota</taxon>
        <taxon>Bacilli</taxon>
        <taxon>Bacillales</taxon>
        <taxon>Bacillaceae</taxon>
        <taxon>Aquibacillus</taxon>
    </lineage>
</organism>